<dbReference type="Pfam" id="PF00106">
    <property type="entry name" value="adh_short"/>
    <property type="match status" value="1"/>
</dbReference>
<dbReference type="PANTHER" id="PTHR44147">
    <property type="entry name" value="DEHYDROGENASE/REDUCTASE SDR FAMILY MEMBER 1"/>
    <property type="match status" value="1"/>
</dbReference>
<dbReference type="InterPro" id="IPR036291">
    <property type="entry name" value="NAD(P)-bd_dom_sf"/>
</dbReference>
<evidence type="ECO:0000256" key="1">
    <source>
        <dbReference type="SAM" id="MobiDB-lite"/>
    </source>
</evidence>
<protein>
    <submittedName>
        <fullName evidence="2">SDR family NAD(P)-dependent oxidoreductase</fullName>
    </submittedName>
</protein>
<organism evidence="2 3">
    <name type="scientific">Microlunatus ginsengisoli</name>
    <dbReference type="NCBI Taxonomy" id="363863"/>
    <lineage>
        <taxon>Bacteria</taxon>
        <taxon>Bacillati</taxon>
        <taxon>Actinomycetota</taxon>
        <taxon>Actinomycetes</taxon>
        <taxon>Propionibacteriales</taxon>
        <taxon>Propionibacteriaceae</taxon>
        <taxon>Microlunatus</taxon>
    </lineage>
</organism>
<dbReference type="InterPro" id="IPR002347">
    <property type="entry name" value="SDR_fam"/>
</dbReference>
<dbReference type="PANTHER" id="PTHR44147:SF2">
    <property type="entry name" value="DEHYDROGENASE_REDUCTASE SDR FAMILY MEMBER 1"/>
    <property type="match status" value="1"/>
</dbReference>
<sequence length="295" mass="30187">MGTLEGKVALVTGGSRGIGKGIALALAAAGATVYITGRTRTEGSGAVPVGGSVERTVAEAAAGGGRVTGIVCDHVDDEQSEAAVQQVLDEQGRLDVLVNNAWAGYEGYATGAAEAPDTPFWEKSLSWWDINLAGPRWSYVVTRAAAPAMVESGRGLVVTVSFDCDPGDPAYGAAKTVSNRLVREWQAALGPYGVTSVGLHPGLVRTEIVQLNAQYFDMSSAESPIHVGNTVAALAGDPDPAEHAGKCVTVAELARVYTLVDPHPGAVSLTPDEPGYDTSVGGVGERSAGGADVVE</sequence>
<comment type="caution">
    <text evidence="2">The sequence shown here is derived from an EMBL/GenBank/DDBJ whole genome shotgun (WGS) entry which is preliminary data.</text>
</comment>
<dbReference type="Proteomes" id="UP001501490">
    <property type="component" value="Unassembled WGS sequence"/>
</dbReference>
<feature type="region of interest" description="Disordered" evidence="1">
    <location>
        <begin position="264"/>
        <end position="295"/>
    </location>
</feature>
<gene>
    <name evidence="2" type="ORF">GCM10022236_52210</name>
</gene>
<dbReference type="PRINTS" id="PR00081">
    <property type="entry name" value="GDHRDH"/>
</dbReference>
<proteinExistence type="predicted"/>
<evidence type="ECO:0000313" key="2">
    <source>
        <dbReference type="EMBL" id="GAA3643119.1"/>
    </source>
</evidence>
<evidence type="ECO:0000313" key="3">
    <source>
        <dbReference type="Proteomes" id="UP001501490"/>
    </source>
</evidence>
<keyword evidence="3" id="KW-1185">Reference proteome</keyword>
<dbReference type="RefSeq" id="WP_344810055.1">
    <property type="nucleotide sequence ID" value="NZ_BAABAB010000056.1"/>
</dbReference>
<name>A0ABP7AYY3_9ACTN</name>
<dbReference type="SUPFAM" id="SSF51735">
    <property type="entry name" value="NAD(P)-binding Rossmann-fold domains"/>
    <property type="match status" value="1"/>
</dbReference>
<accession>A0ABP7AYY3</accession>
<dbReference type="Gene3D" id="3.40.50.720">
    <property type="entry name" value="NAD(P)-binding Rossmann-like Domain"/>
    <property type="match status" value="1"/>
</dbReference>
<reference evidence="3" key="1">
    <citation type="journal article" date="2019" name="Int. J. Syst. Evol. Microbiol.">
        <title>The Global Catalogue of Microorganisms (GCM) 10K type strain sequencing project: providing services to taxonomists for standard genome sequencing and annotation.</title>
        <authorList>
            <consortium name="The Broad Institute Genomics Platform"/>
            <consortium name="The Broad Institute Genome Sequencing Center for Infectious Disease"/>
            <person name="Wu L."/>
            <person name="Ma J."/>
        </authorList>
    </citation>
    <scope>NUCLEOTIDE SEQUENCE [LARGE SCALE GENOMIC DNA]</scope>
    <source>
        <strain evidence="3">JCM 16929</strain>
    </source>
</reference>
<dbReference type="EMBL" id="BAABAB010000056">
    <property type="protein sequence ID" value="GAA3643119.1"/>
    <property type="molecule type" value="Genomic_DNA"/>
</dbReference>